<name>A0A397HKT5_9GLOM</name>
<gene>
    <name evidence="1" type="ORF">Glove_341g5</name>
</gene>
<organism evidence="1 2">
    <name type="scientific">Diversispora epigaea</name>
    <dbReference type="NCBI Taxonomy" id="1348612"/>
    <lineage>
        <taxon>Eukaryota</taxon>
        <taxon>Fungi</taxon>
        <taxon>Fungi incertae sedis</taxon>
        <taxon>Mucoromycota</taxon>
        <taxon>Glomeromycotina</taxon>
        <taxon>Glomeromycetes</taxon>
        <taxon>Diversisporales</taxon>
        <taxon>Diversisporaceae</taxon>
        <taxon>Diversispora</taxon>
    </lineage>
</organism>
<reference evidence="1 2" key="1">
    <citation type="submission" date="2018-08" db="EMBL/GenBank/DDBJ databases">
        <title>Genome and evolution of the arbuscular mycorrhizal fungus Diversispora epigaea (formerly Glomus versiforme) and its bacterial endosymbionts.</title>
        <authorList>
            <person name="Sun X."/>
            <person name="Fei Z."/>
            <person name="Harrison M."/>
        </authorList>
    </citation>
    <scope>NUCLEOTIDE SEQUENCE [LARGE SCALE GENOMIC DNA]</scope>
    <source>
        <strain evidence="1 2">IT104</strain>
    </source>
</reference>
<sequence>MQSELMDLKINNWKEMPTRSGIKKNDCINEDFLNEIIWMTLHLKTGGNAITTGFYGIP</sequence>
<keyword evidence="2" id="KW-1185">Reference proteome</keyword>
<protein>
    <submittedName>
        <fullName evidence="1">Uncharacterized protein</fullName>
    </submittedName>
</protein>
<dbReference type="Proteomes" id="UP000266861">
    <property type="component" value="Unassembled WGS sequence"/>
</dbReference>
<evidence type="ECO:0000313" key="1">
    <source>
        <dbReference type="EMBL" id="RHZ62226.1"/>
    </source>
</evidence>
<dbReference type="EMBL" id="PQFF01000311">
    <property type="protein sequence ID" value="RHZ62226.1"/>
    <property type="molecule type" value="Genomic_DNA"/>
</dbReference>
<proteinExistence type="predicted"/>
<dbReference type="AlphaFoldDB" id="A0A397HKT5"/>
<comment type="caution">
    <text evidence="1">The sequence shown here is derived from an EMBL/GenBank/DDBJ whole genome shotgun (WGS) entry which is preliminary data.</text>
</comment>
<accession>A0A397HKT5</accession>
<evidence type="ECO:0000313" key="2">
    <source>
        <dbReference type="Proteomes" id="UP000266861"/>
    </source>
</evidence>